<dbReference type="AlphaFoldDB" id="A0A1B2JGV2"/>
<sequence length="493" mass="55497">MTNENEAKRQKTSQSKAKKQLIINAFMSGSSGNQSPGLWAYPGDKSTEYTTLNYWVELAKKLEKAKFHSIFIADVLGGYDVYNGPGNYSAAAKSGAQFPMIEPSAAVTAMAAATKSITFGITFSTISEAPYHFARRLGTLDLLTNGRVGWNIVSSYLESAARNLLNGEPLPLHADRYKRAEEFLQVVYRLFLSSWRDDAMKLDKKTKTFADPELIRTIDHVGEFFNVPGPQFLPPTPQRLPLILQAGTSKVGMDYAAKHAEVVFLASFDPESLQDKIKTVRDIAETKYNRPRDSIKFLVLITVVLGDTHEDAEKRYEDLASYADLEGAQALFSGWTGIDIGKYGEDEPLEHVESNAIKSHVKNWTKFKDNKPRVRRDIAKQIGVGGSGPLLVGSVQEVADELERWVEVSDLDGYNFAYADYPQSFDDIIEKLLPELQKRGVFWDDYKVPGGTFRENVFGRKFVDKDHPAYDLRWRSDQTREEFEAKLAELEKK</sequence>
<evidence type="ECO:0000259" key="6">
    <source>
        <dbReference type="Pfam" id="PF00296"/>
    </source>
</evidence>
<dbReference type="InterPro" id="IPR016215">
    <property type="entry name" value="NTA_MOA"/>
</dbReference>
<dbReference type="GO" id="GO:0016705">
    <property type="term" value="F:oxidoreductase activity, acting on paired donors, with incorporation or reduction of molecular oxygen"/>
    <property type="evidence" value="ECO:0007669"/>
    <property type="project" value="InterPro"/>
</dbReference>
<evidence type="ECO:0000256" key="2">
    <source>
        <dbReference type="ARBA" id="ARBA00022643"/>
    </source>
</evidence>
<dbReference type="Pfam" id="PF00296">
    <property type="entry name" value="Bac_luciferase"/>
    <property type="match status" value="1"/>
</dbReference>
<dbReference type="InterPro" id="IPR051260">
    <property type="entry name" value="Diverse_substr_monoxygenases"/>
</dbReference>
<evidence type="ECO:0000313" key="8">
    <source>
        <dbReference type="Proteomes" id="UP000094565"/>
    </source>
</evidence>
<dbReference type="Gene3D" id="3.20.20.30">
    <property type="entry name" value="Luciferase-like domain"/>
    <property type="match status" value="1"/>
</dbReference>
<keyword evidence="4" id="KW-0503">Monooxygenase</keyword>
<dbReference type="InterPro" id="IPR036661">
    <property type="entry name" value="Luciferase-like_sf"/>
</dbReference>
<evidence type="ECO:0000256" key="4">
    <source>
        <dbReference type="ARBA" id="ARBA00023033"/>
    </source>
</evidence>
<dbReference type="PANTHER" id="PTHR30011">
    <property type="entry name" value="ALKANESULFONATE MONOOXYGENASE-RELATED"/>
    <property type="match status" value="1"/>
</dbReference>
<dbReference type="Proteomes" id="UP000094565">
    <property type="component" value="Chromosome 3"/>
</dbReference>
<dbReference type="OrthoDB" id="5561043at2759"/>
<dbReference type="EMBL" id="CP014586">
    <property type="protein sequence ID" value="ANZ77222.1"/>
    <property type="molecule type" value="Genomic_DNA"/>
</dbReference>
<evidence type="ECO:0000256" key="5">
    <source>
        <dbReference type="ARBA" id="ARBA00033748"/>
    </source>
</evidence>
<keyword evidence="2" id="KW-0288">FMN</keyword>
<organism evidence="7 8">
    <name type="scientific">Komagataella pastoris</name>
    <name type="common">Yeast</name>
    <name type="synonym">Pichia pastoris</name>
    <dbReference type="NCBI Taxonomy" id="4922"/>
    <lineage>
        <taxon>Eukaryota</taxon>
        <taxon>Fungi</taxon>
        <taxon>Dikarya</taxon>
        <taxon>Ascomycota</taxon>
        <taxon>Saccharomycotina</taxon>
        <taxon>Pichiomycetes</taxon>
        <taxon>Pichiales</taxon>
        <taxon>Pichiaceae</taxon>
        <taxon>Komagataella</taxon>
    </lineage>
</organism>
<dbReference type="PANTHER" id="PTHR30011:SF16">
    <property type="entry name" value="C2H2 FINGER DOMAIN TRANSCRIPTION FACTOR (EUROFUNG)-RELATED"/>
    <property type="match status" value="1"/>
</dbReference>
<keyword evidence="8" id="KW-1185">Reference proteome</keyword>
<evidence type="ECO:0000256" key="1">
    <source>
        <dbReference type="ARBA" id="ARBA00022630"/>
    </source>
</evidence>
<dbReference type="NCBIfam" id="TIGR03860">
    <property type="entry name" value="FMN_nitrolo"/>
    <property type="match status" value="1"/>
</dbReference>
<protein>
    <submittedName>
        <fullName evidence="7">BA75_03985T0</fullName>
    </submittedName>
</protein>
<dbReference type="GO" id="GO:0004497">
    <property type="term" value="F:monooxygenase activity"/>
    <property type="evidence" value="ECO:0007669"/>
    <property type="project" value="UniProtKB-KW"/>
</dbReference>
<comment type="similarity">
    <text evidence="5">Belongs to the NtaA/SnaA/DszA monooxygenase family.</text>
</comment>
<keyword evidence="1" id="KW-0285">Flavoprotein</keyword>
<feature type="domain" description="Luciferase-like" evidence="6">
    <location>
        <begin position="47"/>
        <end position="407"/>
    </location>
</feature>
<dbReference type="SUPFAM" id="SSF51679">
    <property type="entry name" value="Bacterial luciferase-like"/>
    <property type="match status" value="1"/>
</dbReference>
<gene>
    <name evidence="7" type="ORF">ATY40_BA7503985</name>
</gene>
<evidence type="ECO:0000256" key="3">
    <source>
        <dbReference type="ARBA" id="ARBA00023002"/>
    </source>
</evidence>
<dbReference type="InterPro" id="IPR011251">
    <property type="entry name" value="Luciferase-like_dom"/>
</dbReference>
<reference evidence="7 8" key="1">
    <citation type="submission" date="2016-02" db="EMBL/GenBank/DDBJ databases">
        <title>Comparative genomic and transcriptomic foundation for Pichia pastoris.</title>
        <authorList>
            <person name="Love K.R."/>
            <person name="Shah K.A."/>
            <person name="Whittaker C.A."/>
            <person name="Wu J."/>
            <person name="Bartlett M.C."/>
            <person name="Ma D."/>
            <person name="Leeson R.L."/>
            <person name="Priest M."/>
            <person name="Young S.K."/>
            <person name="Love J.C."/>
        </authorList>
    </citation>
    <scope>NUCLEOTIDE SEQUENCE [LARGE SCALE GENOMIC DNA]</scope>
    <source>
        <strain evidence="7 8">ATCC 28485</strain>
    </source>
</reference>
<accession>A0A1B2JGV2</accession>
<name>A0A1B2JGV2_PICPA</name>
<dbReference type="PIRSF" id="PIRSF000337">
    <property type="entry name" value="NTA_MOA"/>
    <property type="match status" value="1"/>
</dbReference>
<keyword evidence="3" id="KW-0560">Oxidoreductase</keyword>
<proteinExistence type="inferred from homology"/>
<evidence type="ECO:0000313" key="7">
    <source>
        <dbReference type="EMBL" id="ANZ77222.1"/>
    </source>
</evidence>